<reference evidence="1 2" key="1">
    <citation type="journal article" date="2021" name="PeerJ">
        <title>Analysis of 44 Vibrio anguillarum genomes reveals high genetic diversity.</title>
        <authorList>
            <person name="Hansen M.J."/>
            <person name="Dalsgaard I."/>
        </authorList>
    </citation>
    <scope>NUCLEOTIDE SEQUENCE [LARGE SCALE GENOMIC DNA]</scope>
    <source>
        <strain evidence="1 2">17-16730-2A</strain>
    </source>
</reference>
<protein>
    <submittedName>
        <fullName evidence="1">Uncharacterized protein</fullName>
    </submittedName>
</protein>
<gene>
    <name evidence="1" type="ORF">EAY07_22230</name>
</gene>
<comment type="caution">
    <text evidence="1">The sequence shown here is derived from an EMBL/GenBank/DDBJ whole genome shotgun (WGS) entry which is preliminary data.</text>
</comment>
<name>A0ABD4KW62_VIBAN</name>
<evidence type="ECO:0000313" key="1">
    <source>
        <dbReference type="EMBL" id="MBF4274672.1"/>
    </source>
</evidence>
<dbReference type="EMBL" id="RDOM01000461">
    <property type="protein sequence ID" value="MBF4274672.1"/>
    <property type="molecule type" value="Genomic_DNA"/>
</dbReference>
<sequence length="60" mass="6667">MKVGGGIPHISSARSVITKCQAIFWRGLSAFCCANSFWGINVPEPIGLTRIWTILSQWFL</sequence>
<dbReference type="Proteomes" id="UP000722957">
    <property type="component" value="Unassembled WGS sequence"/>
</dbReference>
<dbReference type="AlphaFoldDB" id="A0ABD4KW62"/>
<accession>A0ABD4KW62</accession>
<evidence type="ECO:0000313" key="2">
    <source>
        <dbReference type="Proteomes" id="UP000722957"/>
    </source>
</evidence>
<organism evidence="1 2">
    <name type="scientific">Vibrio anguillarum</name>
    <name type="common">Listonella anguillarum</name>
    <dbReference type="NCBI Taxonomy" id="55601"/>
    <lineage>
        <taxon>Bacteria</taxon>
        <taxon>Pseudomonadati</taxon>
        <taxon>Pseudomonadota</taxon>
        <taxon>Gammaproteobacteria</taxon>
        <taxon>Vibrionales</taxon>
        <taxon>Vibrionaceae</taxon>
        <taxon>Vibrio</taxon>
    </lineage>
</organism>
<proteinExistence type="predicted"/>